<reference evidence="1 2" key="1">
    <citation type="journal article" date="2019" name="Commun. Biol.">
        <title>The bagworm genome reveals a unique fibroin gene that provides high tensile strength.</title>
        <authorList>
            <person name="Kono N."/>
            <person name="Nakamura H."/>
            <person name="Ohtoshi R."/>
            <person name="Tomita M."/>
            <person name="Numata K."/>
            <person name="Arakawa K."/>
        </authorList>
    </citation>
    <scope>NUCLEOTIDE SEQUENCE [LARGE SCALE GENOMIC DNA]</scope>
</reference>
<evidence type="ECO:0000313" key="1">
    <source>
        <dbReference type="EMBL" id="GBP92769.1"/>
    </source>
</evidence>
<dbReference type="Proteomes" id="UP000299102">
    <property type="component" value="Unassembled WGS sequence"/>
</dbReference>
<proteinExistence type="predicted"/>
<name>A0A4C2A0S6_EUMVA</name>
<comment type="caution">
    <text evidence="1">The sequence shown here is derived from an EMBL/GenBank/DDBJ whole genome shotgun (WGS) entry which is preliminary data.</text>
</comment>
<accession>A0A4C2A0S6</accession>
<sequence length="79" mass="8789">MFLEEIRGIHSVTLPIYQFFYGTANPPCITSREDSWRLIARHICLQISGRAAGTRPGARAALTYARYFTASFGHSPALS</sequence>
<organism evidence="1 2">
    <name type="scientific">Eumeta variegata</name>
    <name type="common">Bagworm moth</name>
    <name type="synonym">Eumeta japonica</name>
    <dbReference type="NCBI Taxonomy" id="151549"/>
    <lineage>
        <taxon>Eukaryota</taxon>
        <taxon>Metazoa</taxon>
        <taxon>Ecdysozoa</taxon>
        <taxon>Arthropoda</taxon>
        <taxon>Hexapoda</taxon>
        <taxon>Insecta</taxon>
        <taxon>Pterygota</taxon>
        <taxon>Neoptera</taxon>
        <taxon>Endopterygota</taxon>
        <taxon>Lepidoptera</taxon>
        <taxon>Glossata</taxon>
        <taxon>Ditrysia</taxon>
        <taxon>Tineoidea</taxon>
        <taxon>Psychidae</taxon>
        <taxon>Oiketicinae</taxon>
        <taxon>Eumeta</taxon>
    </lineage>
</organism>
<dbReference type="EMBL" id="BGZK01002308">
    <property type="protein sequence ID" value="GBP92769.1"/>
    <property type="molecule type" value="Genomic_DNA"/>
</dbReference>
<evidence type="ECO:0000313" key="2">
    <source>
        <dbReference type="Proteomes" id="UP000299102"/>
    </source>
</evidence>
<protein>
    <submittedName>
        <fullName evidence="1">Uncharacterized protein</fullName>
    </submittedName>
</protein>
<gene>
    <name evidence="1" type="ORF">EVAR_57820_1</name>
</gene>
<keyword evidence="2" id="KW-1185">Reference proteome</keyword>
<dbReference type="AlphaFoldDB" id="A0A4C2A0S6"/>